<name>A0A517NQJ8_9BACT</name>
<organism evidence="3 4">
    <name type="scientific">Stieleria marina</name>
    <dbReference type="NCBI Taxonomy" id="1930275"/>
    <lineage>
        <taxon>Bacteria</taxon>
        <taxon>Pseudomonadati</taxon>
        <taxon>Planctomycetota</taxon>
        <taxon>Planctomycetia</taxon>
        <taxon>Pirellulales</taxon>
        <taxon>Pirellulaceae</taxon>
        <taxon>Stieleria</taxon>
    </lineage>
</organism>
<evidence type="ECO:0000256" key="1">
    <source>
        <dbReference type="SAM" id="MobiDB-lite"/>
    </source>
</evidence>
<dbReference type="Proteomes" id="UP000319817">
    <property type="component" value="Chromosome"/>
</dbReference>
<gene>
    <name evidence="3" type="ORF">K239x_13390</name>
</gene>
<keyword evidence="2" id="KW-1133">Transmembrane helix</keyword>
<dbReference type="EMBL" id="CP036526">
    <property type="protein sequence ID" value="QDT09393.1"/>
    <property type="molecule type" value="Genomic_DNA"/>
</dbReference>
<accession>A0A517NQJ8</accession>
<reference evidence="3 4" key="1">
    <citation type="submission" date="2019-02" db="EMBL/GenBank/DDBJ databases">
        <title>Deep-cultivation of Planctomycetes and their phenomic and genomic characterization uncovers novel biology.</title>
        <authorList>
            <person name="Wiegand S."/>
            <person name="Jogler M."/>
            <person name="Boedeker C."/>
            <person name="Pinto D."/>
            <person name="Vollmers J."/>
            <person name="Rivas-Marin E."/>
            <person name="Kohn T."/>
            <person name="Peeters S.H."/>
            <person name="Heuer A."/>
            <person name="Rast P."/>
            <person name="Oberbeckmann S."/>
            <person name="Bunk B."/>
            <person name="Jeske O."/>
            <person name="Meyerdierks A."/>
            <person name="Storesund J.E."/>
            <person name="Kallscheuer N."/>
            <person name="Luecker S."/>
            <person name="Lage O.M."/>
            <person name="Pohl T."/>
            <person name="Merkel B.J."/>
            <person name="Hornburger P."/>
            <person name="Mueller R.-W."/>
            <person name="Bruemmer F."/>
            <person name="Labrenz M."/>
            <person name="Spormann A.M."/>
            <person name="Op den Camp H."/>
            <person name="Overmann J."/>
            <person name="Amann R."/>
            <person name="Jetten M.S.M."/>
            <person name="Mascher T."/>
            <person name="Medema M.H."/>
            <person name="Devos D.P."/>
            <person name="Kaster A.-K."/>
            <person name="Ovreas L."/>
            <person name="Rohde M."/>
            <person name="Galperin M.Y."/>
            <person name="Jogler C."/>
        </authorList>
    </citation>
    <scope>NUCLEOTIDE SEQUENCE [LARGE SCALE GENOMIC DNA]</scope>
    <source>
        <strain evidence="3 4">K23_9</strain>
    </source>
</reference>
<evidence type="ECO:0000313" key="3">
    <source>
        <dbReference type="EMBL" id="QDT09393.1"/>
    </source>
</evidence>
<keyword evidence="4" id="KW-1185">Reference proteome</keyword>
<feature type="region of interest" description="Disordered" evidence="1">
    <location>
        <begin position="487"/>
        <end position="509"/>
    </location>
</feature>
<dbReference type="GO" id="GO:0005886">
    <property type="term" value="C:plasma membrane"/>
    <property type="evidence" value="ECO:0007669"/>
    <property type="project" value="TreeGrafter"/>
</dbReference>
<dbReference type="AlphaFoldDB" id="A0A517NQJ8"/>
<dbReference type="PANTHER" id="PTHR32309">
    <property type="entry name" value="TYROSINE-PROTEIN KINASE"/>
    <property type="match status" value="1"/>
</dbReference>
<dbReference type="InterPro" id="IPR050445">
    <property type="entry name" value="Bact_polysacc_biosynth/exp"/>
</dbReference>
<dbReference type="PANTHER" id="PTHR32309:SF13">
    <property type="entry name" value="FERRIC ENTEROBACTIN TRANSPORT PROTEIN FEPE"/>
    <property type="match status" value="1"/>
</dbReference>
<keyword evidence="2" id="KW-0812">Transmembrane</keyword>
<keyword evidence="2" id="KW-0472">Membrane</keyword>
<evidence type="ECO:0000313" key="4">
    <source>
        <dbReference type="Proteomes" id="UP000319817"/>
    </source>
</evidence>
<dbReference type="GO" id="GO:0004713">
    <property type="term" value="F:protein tyrosine kinase activity"/>
    <property type="evidence" value="ECO:0007669"/>
    <property type="project" value="TreeGrafter"/>
</dbReference>
<proteinExistence type="predicted"/>
<feature type="transmembrane region" description="Helical" evidence="2">
    <location>
        <begin position="20"/>
        <end position="38"/>
    </location>
</feature>
<evidence type="ECO:0000256" key="2">
    <source>
        <dbReference type="SAM" id="Phobius"/>
    </source>
</evidence>
<sequence>MASATLSDIIRTINDRRKSFIATFLITSAVLATLVFAWPNRYGSDGLMFVRLGRGAVSIDPTAQSSKTISLMESRKSEVVSVARMLSSREIAERVVNSVGIDEINQPRTWIEKGVNNLTSFIPSLPGAKSSVETEEYDNQIALEEAIQRVQNWVDVAVPKDTYTVTVFGEGSDPILVRKIVQTLMDEYKRFHVEAHQATGSLEFFEKEVDDSRKSAIASQQLLQGTKAKMGWLSVKAAEEALSTRISSLELSRDEAQSAFAEADSHASALKIRLAQVEQWVPTSVTKGIASKAGEDMRTALYSAQIANSEAMAKLKPSHPKYRLVQKTMSGSQDILDNEDKDREQSLEAINPVYQKLQGEYEATFAKAAGLKSRYESLAAAVDHANTDLVRLNTDGIELAELQWASDVAEKNFLAHSKSLEEARIVSALDTQELSDVAVIQPASLNLKKVGPPRLTLLVLAGALGLLAAALQAILRQTALPMWSETFSHQRRNGRTKHEPFPVGPVESL</sequence>
<protein>
    <submittedName>
        <fullName evidence="3">Chain length determinant protein</fullName>
    </submittedName>
</protein>